<organism evidence="2 3">
    <name type="scientific">Aspergillus chevalieri</name>
    <name type="common">Eurotium chevalieri</name>
    <dbReference type="NCBI Taxonomy" id="182096"/>
    <lineage>
        <taxon>Eukaryota</taxon>
        <taxon>Fungi</taxon>
        <taxon>Dikarya</taxon>
        <taxon>Ascomycota</taxon>
        <taxon>Pezizomycotina</taxon>
        <taxon>Eurotiomycetes</taxon>
        <taxon>Eurotiomycetidae</taxon>
        <taxon>Eurotiales</taxon>
        <taxon>Aspergillaceae</taxon>
        <taxon>Aspergillus</taxon>
        <taxon>Aspergillus subgen. Aspergillus</taxon>
    </lineage>
</organism>
<evidence type="ECO:0000313" key="3">
    <source>
        <dbReference type="Proteomes" id="UP000637239"/>
    </source>
</evidence>
<sequence>MFLHISLYFDPFDSSTIFIIPHSTKHPKMVSITNGHPGSVNTRNKAILSIFAVMAGSWMLFRAQSPNKEDILLSKADVDTTLKGQTTSGKSGRSMAHQDQD</sequence>
<proteinExistence type="predicted"/>
<gene>
    <name evidence="2" type="ORF">ACHE_30281A</name>
</gene>
<protein>
    <submittedName>
        <fullName evidence="2">Uncharacterized protein</fullName>
    </submittedName>
</protein>
<evidence type="ECO:0000313" key="2">
    <source>
        <dbReference type="EMBL" id="BCR86294.1"/>
    </source>
</evidence>
<dbReference type="Proteomes" id="UP000637239">
    <property type="component" value="Chromosome 3"/>
</dbReference>
<keyword evidence="3" id="KW-1185">Reference proteome</keyword>
<name>A0A7R7VKG8_ASPCH</name>
<reference evidence="2" key="1">
    <citation type="submission" date="2021-01" db="EMBL/GenBank/DDBJ databases">
        <authorList>
            <consortium name="Aspergillus chevalieri M1 genome sequencing consortium"/>
            <person name="Kazuki M."/>
            <person name="Futagami T."/>
        </authorList>
    </citation>
    <scope>NUCLEOTIDE SEQUENCE</scope>
    <source>
        <strain evidence="2">M1</strain>
    </source>
</reference>
<accession>A0A7R7VKG8</accession>
<dbReference type="EMBL" id="AP024418">
    <property type="protein sequence ID" value="BCR86294.1"/>
    <property type="molecule type" value="Genomic_DNA"/>
</dbReference>
<feature type="region of interest" description="Disordered" evidence="1">
    <location>
        <begin position="82"/>
        <end position="101"/>
    </location>
</feature>
<feature type="compositionally biased region" description="Polar residues" evidence="1">
    <location>
        <begin position="82"/>
        <end position="91"/>
    </location>
</feature>
<evidence type="ECO:0000256" key="1">
    <source>
        <dbReference type="SAM" id="MobiDB-lite"/>
    </source>
</evidence>
<dbReference type="GeneID" id="66980653"/>
<dbReference type="RefSeq" id="XP_043134816.1">
    <property type="nucleotide sequence ID" value="XM_043276882.1"/>
</dbReference>
<dbReference type="AlphaFoldDB" id="A0A7R7VKG8"/>
<dbReference type="KEGG" id="ache:ACHE_30281A"/>
<reference evidence="2" key="2">
    <citation type="submission" date="2021-02" db="EMBL/GenBank/DDBJ databases">
        <title>Aspergillus chevalieri M1 genome sequence.</title>
        <authorList>
            <person name="Kadooka C."/>
            <person name="Mori K."/>
            <person name="Futagami T."/>
        </authorList>
    </citation>
    <scope>NUCLEOTIDE SEQUENCE</scope>
    <source>
        <strain evidence="2">M1</strain>
    </source>
</reference>